<dbReference type="eggNOG" id="COG0614">
    <property type="taxonomic scope" value="Bacteria"/>
</dbReference>
<proteinExistence type="predicted"/>
<dbReference type="InterPro" id="IPR002491">
    <property type="entry name" value="ABC_transptr_periplasmic_BD"/>
</dbReference>
<keyword evidence="3" id="KW-1185">Reference proteome</keyword>
<feature type="domain" description="Fe/B12 periplasmic-binding" evidence="1">
    <location>
        <begin position="1"/>
        <end position="53"/>
    </location>
</feature>
<evidence type="ECO:0000259" key="1">
    <source>
        <dbReference type="PROSITE" id="PS50983"/>
    </source>
</evidence>
<dbReference type="AlphaFoldDB" id="G5KFM6"/>
<dbReference type="SUPFAM" id="SSF53807">
    <property type="entry name" value="Helical backbone' metal receptor"/>
    <property type="match status" value="1"/>
</dbReference>
<name>G5KFM6_9STRE</name>
<comment type="caution">
    <text evidence="2">The sequence shown here is derived from an EMBL/GenBank/DDBJ whole genome shotgun (WGS) entry which is preliminary data.</text>
</comment>
<sequence>MFHSEFKENDIWQHFDVVKNNKVYDLDNHLFGMSAKLNYKEAMLDLSKYFNEK</sequence>
<accession>G5KFM6</accession>
<organism evidence="2 3">
    <name type="scientific">Streptococcus urinalis 2285-97</name>
    <dbReference type="NCBI Taxonomy" id="764291"/>
    <lineage>
        <taxon>Bacteria</taxon>
        <taxon>Bacillati</taxon>
        <taxon>Bacillota</taxon>
        <taxon>Bacilli</taxon>
        <taxon>Lactobacillales</taxon>
        <taxon>Streptococcaceae</taxon>
        <taxon>Streptococcus</taxon>
    </lineage>
</organism>
<dbReference type="STRING" id="764291.STRUR_1033"/>
<reference evidence="2 3" key="1">
    <citation type="journal article" date="2014" name="Int. J. Syst. Evol. Microbiol.">
        <title>Phylogenomics and the dynamic genome evolution of the genus Streptococcus.</title>
        <authorList>
            <consortium name="The Broad Institute Genome Sequencing Platform"/>
            <person name="Richards V.P."/>
            <person name="Palmer S.R."/>
            <person name="Pavinski Bitar P.D."/>
            <person name="Qin X."/>
            <person name="Weinstock G.M."/>
            <person name="Highlander S.K."/>
            <person name="Town C.D."/>
            <person name="Burne R.A."/>
            <person name="Stanhope M.J."/>
        </authorList>
    </citation>
    <scope>NUCLEOTIDE SEQUENCE [LARGE SCALE GENOMIC DNA]</scope>
    <source>
        <strain evidence="2 3">2285-97</strain>
    </source>
</reference>
<gene>
    <name evidence="2" type="ORF">STRUR_1033</name>
</gene>
<dbReference type="Proteomes" id="UP000005388">
    <property type="component" value="Unassembled WGS sequence"/>
</dbReference>
<evidence type="ECO:0000313" key="3">
    <source>
        <dbReference type="Proteomes" id="UP000005388"/>
    </source>
</evidence>
<protein>
    <submittedName>
        <fullName evidence="2">High-affinity heme uptake system protein IsdE</fullName>
    </submittedName>
</protein>
<dbReference type="EMBL" id="AEUZ02000001">
    <property type="protein sequence ID" value="EHJ56084.1"/>
    <property type="molecule type" value="Genomic_DNA"/>
</dbReference>
<dbReference type="PROSITE" id="PS50983">
    <property type="entry name" value="FE_B12_PBP"/>
    <property type="match status" value="1"/>
</dbReference>
<dbReference type="Gene3D" id="3.40.50.1980">
    <property type="entry name" value="Nitrogenase molybdenum iron protein domain"/>
    <property type="match status" value="1"/>
</dbReference>
<evidence type="ECO:0000313" key="2">
    <source>
        <dbReference type="EMBL" id="EHJ56084.1"/>
    </source>
</evidence>